<feature type="transmembrane region" description="Helical" evidence="1">
    <location>
        <begin position="43"/>
        <end position="65"/>
    </location>
</feature>
<dbReference type="RefSeq" id="WP_189919404.1">
    <property type="nucleotide sequence ID" value="NZ_BMSI01000002.1"/>
</dbReference>
<organism evidence="2 3">
    <name type="scientific">Streptomyces asoensis</name>
    <dbReference type="NCBI Taxonomy" id="249586"/>
    <lineage>
        <taxon>Bacteria</taxon>
        <taxon>Bacillati</taxon>
        <taxon>Actinomycetota</taxon>
        <taxon>Actinomycetes</taxon>
        <taxon>Kitasatosporales</taxon>
        <taxon>Streptomycetaceae</taxon>
        <taxon>Streptomyces</taxon>
    </lineage>
</organism>
<comment type="caution">
    <text evidence="2">The sequence shown here is derived from an EMBL/GenBank/DDBJ whole genome shotgun (WGS) entry which is preliminary data.</text>
</comment>
<name>A0ABQ3RYF5_9ACTN</name>
<keyword evidence="1" id="KW-1133">Transmembrane helix</keyword>
<feature type="transmembrane region" description="Helical" evidence="1">
    <location>
        <begin position="72"/>
        <end position="91"/>
    </location>
</feature>
<evidence type="ECO:0000313" key="3">
    <source>
        <dbReference type="Proteomes" id="UP000649259"/>
    </source>
</evidence>
<dbReference type="Proteomes" id="UP000649259">
    <property type="component" value="Unassembled WGS sequence"/>
</dbReference>
<evidence type="ECO:0000256" key="1">
    <source>
        <dbReference type="SAM" id="Phobius"/>
    </source>
</evidence>
<keyword evidence="3" id="KW-1185">Reference proteome</keyword>
<evidence type="ECO:0000313" key="2">
    <source>
        <dbReference type="EMBL" id="GHI60873.1"/>
    </source>
</evidence>
<proteinExistence type="predicted"/>
<gene>
    <name evidence="2" type="ORF">Saso_25230</name>
</gene>
<dbReference type="GeneID" id="91470414"/>
<sequence length="97" mass="9336">MAEGVACAVGLVSAAVTVPLGEGSALGRGFRVFPVTAATEARVVAGTGLLCAAAAVLALGVGALLRRSGPAVALVTASIVLPFLPATSGVLPPDISR</sequence>
<reference evidence="3" key="1">
    <citation type="submission" date="2023-07" db="EMBL/GenBank/DDBJ databases">
        <title>Whole genome shotgun sequence of Streptomyces cacaoi subsp. asoensis NBRC 13813.</title>
        <authorList>
            <person name="Komaki H."/>
            <person name="Tamura T."/>
        </authorList>
    </citation>
    <scope>NUCLEOTIDE SEQUENCE [LARGE SCALE GENOMIC DNA]</scope>
    <source>
        <strain evidence="3">NBRC 13813</strain>
    </source>
</reference>
<keyword evidence="1" id="KW-0472">Membrane</keyword>
<dbReference type="EMBL" id="BNEB01000002">
    <property type="protein sequence ID" value="GHI60873.1"/>
    <property type="molecule type" value="Genomic_DNA"/>
</dbReference>
<keyword evidence="1" id="KW-0812">Transmembrane</keyword>
<protein>
    <submittedName>
        <fullName evidence="2">Uncharacterized protein</fullName>
    </submittedName>
</protein>
<accession>A0ABQ3RYF5</accession>